<evidence type="ECO:0008006" key="3">
    <source>
        <dbReference type="Google" id="ProtNLM"/>
    </source>
</evidence>
<comment type="caution">
    <text evidence="1">The sequence shown here is derived from an EMBL/GenBank/DDBJ whole genome shotgun (WGS) entry which is preliminary data.</text>
</comment>
<proteinExistence type="predicted"/>
<dbReference type="AlphaFoldDB" id="A0A211ZL56"/>
<evidence type="ECO:0000313" key="1">
    <source>
        <dbReference type="EMBL" id="OWJ66008.1"/>
    </source>
</evidence>
<reference evidence="2" key="1">
    <citation type="submission" date="2017-05" db="EMBL/GenBank/DDBJ databases">
        <authorList>
            <person name="Macchi M."/>
            <person name="Festa S."/>
            <person name="Coppotelli B.M."/>
            <person name="Morelli I.S."/>
        </authorList>
    </citation>
    <scope>NUCLEOTIDE SEQUENCE [LARGE SCALE GENOMIC DNA]</scope>
    <source>
        <strain evidence="2">I</strain>
    </source>
</reference>
<name>A0A211ZL56_9PROT</name>
<evidence type="ECO:0000313" key="2">
    <source>
        <dbReference type="Proteomes" id="UP000196655"/>
    </source>
</evidence>
<gene>
    <name evidence="1" type="ORF">BWR60_16420</name>
</gene>
<dbReference type="EMBL" id="NHON01000029">
    <property type="protein sequence ID" value="OWJ66008.1"/>
    <property type="molecule type" value="Genomic_DNA"/>
</dbReference>
<dbReference type="Proteomes" id="UP000196655">
    <property type="component" value="Unassembled WGS sequence"/>
</dbReference>
<organism evidence="1 2">
    <name type="scientific">Inquilinus limosus</name>
    <dbReference type="NCBI Taxonomy" id="171674"/>
    <lineage>
        <taxon>Bacteria</taxon>
        <taxon>Pseudomonadati</taxon>
        <taxon>Pseudomonadota</taxon>
        <taxon>Alphaproteobacteria</taxon>
        <taxon>Rhodospirillales</taxon>
        <taxon>Rhodospirillaceae</taxon>
        <taxon>Inquilinus</taxon>
    </lineage>
</organism>
<dbReference type="STRING" id="1122125.GCA_000423185_05269"/>
<accession>A0A211ZL56</accession>
<protein>
    <recommendedName>
        <fullName evidence="3">MORN repeat variant</fullName>
    </recommendedName>
</protein>
<sequence length="185" mass="21665">MNQRFDDNPCETIYAEDATRIMEQRWYRRFSDGEAGYVLHRDGAPARVEYHENGAVRREDWFQAGRYHQTGKPAVTVYHPDGSPKFEWWFLADEAHRDDGPAYIHYGRDGSRLERWYRHNHRHRTNGPAVVERDRDGAVVKAEWWLGGKEITAAAEAFLAETGTRWPFDARSEARFLEQALRRAA</sequence>
<keyword evidence="2" id="KW-1185">Reference proteome</keyword>